<proteinExistence type="predicted"/>
<evidence type="ECO:0000313" key="2">
    <source>
        <dbReference type="Proteomes" id="UP000277204"/>
    </source>
</evidence>
<gene>
    <name evidence="1" type="ORF">SMRZ_LOCUS21604</name>
</gene>
<dbReference type="Proteomes" id="UP000277204">
    <property type="component" value="Unassembled WGS sequence"/>
</dbReference>
<evidence type="ECO:0000313" key="1">
    <source>
        <dbReference type="EMBL" id="VDP40118.1"/>
    </source>
</evidence>
<name>A0A183MZX9_9TREM</name>
<sequence>MRQLYDTTKLTGKYRKPERPVKDRESKTITQIRGQKDRWVEYFEELLNSLDLSDIEAAHTDFSIDTTPPTIEQTTIRRTTLHYILVTCHQ</sequence>
<keyword evidence="2" id="KW-1185">Reference proteome</keyword>
<dbReference type="AlphaFoldDB" id="A0A183MZX9"/>
<accession>A0A183MZX9</accession>
<reference evidence="1 2" key="1">
    <citation type="submission" date="2018-11" db="EMBL/GenBank/DDBJ databases">
        <authorList>
            <consortium name="Pathogen Informatics"/>
        </authorList>
    </citation>
    <scope>NUCLEOTIDE SEQUENCE [LARGE SCALE GENOMIC DNA]</scope>
    <source>
        <strain evidence="1 2">Zambia</strain>
    </source>
</reference>
<protein>
    <submittedName>
        <fullName evidence="1">Uncharacterized protein</fullName>
    </submittedName>
</protein>
<organism evidence="1 2">
    <name type="scientific">Schistosoma margrebowiei</name>
    <dbReference type="NCBI Taxonomy" id="48269"/>
    <lineage>
        <taxon>Eukaryota</taxon>
        <taxon>Metazoa</taxon>
        <taxon>Spiralia</taxon>
        <taxon>Lophotrochozoa</taxon>
        <taxon>Platyhelminthes</taxon>
        <taxon>Trematoda</taxon>
        <taxon>Digenea</taxon>
        <taxon>Strigeidida</taxon>
        <taxon>Schistosomatoidea</taxon>
        <taxon>Schistosomatidae</taxon>
        <taxon>Schistosoma</taxon>
    </lineage>
</organism>
<dbReference type="EMBL" id="UZAI01018776">
    <property type="protein sequence ID" value="VDP40118.1"/>
    <property type="molecule type" value="Genomic_DNA"/>
</dbReference>